<dbReference type="InterPro" id="IPR036869">
    <property type="entry name" value="J_dom_sf"/>
</dbReference>
<dbReference type="CDD" id="cd06257">
    <property type="entry name" value="DnaJ"/>
    <property type="match status" value="1"/>
</dbReference>
<dbReference type="GO" id="GO:0005737">
    <property type="term" value="C:cytoplasm"/>
    <property type="evidence" value="ECO:0007669"/>
    <property type="project" value="TreeGrafter"/>
</dbReference>
<organism evidence="3 4">
    <name type="scientific">Dinothrombium tinctorium</name>
    <dbReference type="NCBI Taxonomy" id="1965070"/>
    <lineage>
        <taxon>Eukaryota</taxon>
        <taxon>Metazoa</taxon>
        <taxon>Ecdysozoa</taxon>
        <taxon>Arthropoda</taxon>
        <taxon>Chelicerata</taxon>
        <taxon>Arachnida</taxon>
        <taxon>Acari</taxon>
        <taxon>Acariformes</taxon>
        <taxon>Trombidiformes</taxon>
        <taxon>Prostigmata</taxon>
        <taxon>Anystina</taxon>
        <taxon>Parasitengona</taxon>
        <taxon>Trombidioidea</taxon>
        <taxon>Trombidiidae</taxon>
        <taxon>Dinothrombium</taxon>
    </lineage>
</organism>
<evidence type="ECO:0000259" key="2">
    <source>
        <dbReference type="PROSITE" id="PS50076"/>
    </source>
</evidence>
<name>A0A443QL54_9ACAR</name>
<comment type="caution">
    <text evidence="3">The sequence shown here is derived from an EMBL/GenBank/DDBJ whole genome shotgun (WGS) entry which is preliminary data.</text>
</comment>
<dbReference type="SMART" id="SM00271">
    <property type="entry name" value="DnaJ"/>
    <property type="match status" value="1"/>
</dbReference>
<dbReference type="PANTHER" id="PTHR44500:SF1">
    <property type="entry name" value="DNAJ HOMOLOG SUBFAMILY C MEMBER 12"/>
    <property type="match status" value="1"/>
</dbReference>
<proteinExistence type="predicted"/>
<evidence type="ECO:0000256" key="1">
    <source>
        <dbReference type="ARBA" id="ARBA00023186"/>
    </source>
</evidence>
<protein>
    <recommendedName>
        <fullName evidence="2">J domain-containing protein</fullName>
    </recommendedName>
</protein>
<dbReference type="InterPro" id="IPR029827">
    <property type="entry name" value="JDP1-like"/>
</dbReference>
<reference evidence="3 4" key="1">
    <citation type="journal article" date="2018" name="Gigascience">
        <title>Genomes of trombidid mites reveal novel predicted allergens and laterally-transferred genes associated with secondary metabolism.</title>
        <authorList>
            <person name="Dong X."/>
            <person name="Chaisiri K."/>
            <person name="Xia D."/>
            <person name="Armstrong S.D."/>
            <person name="Fang Y."/>
            <person name="Donnelly M.J."/>
            <person name="Kadowaki T."/>
            <person name="McGarry J.W."/>
            <person name="Darby A.C."/>
            <person name="Makepeace B.L."/>
        </authorList>
    </citation>
    <scope>NUCLEOTIDE SEQUENCE [LARGE SCALE GENOMIC DNA]</scope>
    <source>
        <strain evidence="3">UoL-WK</strain>
    </source>
</reference>
<dbReference type="PROSITE" id="PS50076">
    <property type="entry name" value="DNAJ_2"/>
    <property type="match status" value="1"/>
</dbReference>
<dbReference type="EMBL" id="NCKU01006179">
    <property type="protein sequence ID" value="RWS03766.1"/>
    <property type="molecule type" value="Genomic_DNA"/>
</dbReference>
<dbReference type="STRING" id="1965070.A0A443QL54"/>
<dbReference type="PANTHER" id="PTHR44500">
    <property type="entry name" value="DNAJ HOMOLOG SUBFAMILY C MEMBER 12"/>
    <property type="match status" value="1"/>
</dbReference>
<sequence length="148" mass="17274">MDSILSFDKSSEPNYYCVLGCDRTSTSDQILREFKVKALELHPDKNNEDPKAECKFKLLMTAKEVLLDEKRRKLYDSWLDGGIAMPFEKWESMSKNVHVSLHWANRKQTNPMLEQSNDCGEGKSGGEKQFVWERDTSLTLNDFRNYRI</sequence>
<dbReference type="InterPro" id="IPR001623">
    <property type="entry name" value="DnaJ_domain"/>
</dbReference>
<feature type="domain" description="J" evidence="2">
    <location>
        <begin position="14"/>
        <end position="79"/>
    </location>
</feature>
<keyword evidence="1" id="KW-0143">Chaperone</keyword>
<keyword evidence="4" id="KW-1185">Reference proteome</keyword>
<dbReference type="AlphaFoldDB" id="A0A443QL54"/>
<accession>A0A443QL54</accession>
<dbReference type="SUPFAM" id="SSF46565">
    <property type="entry name" value="Chaperone J-domain"/>
    <property type="match status" value="1"/>
</dbReference>
<dbReference type="Proteomes" id="UP000285301">
    <property type="component" value="Unassembled WGS sequence"/>
</dbReference>
<dbReference type="Gene3D" id="1.10.287.110">
    <property type="entry name" value="DnaJ domain"/>
    <property type="match status" value="1"/>
</dbReference>
<evidence type="ECO:0000313" key="3">
    <source>
        <dbReference type="EMBL" id="RWS03766.1"/>
    </source>
</evidence>
<dbReference type="PRINTS" id="PR00625">
    <property type="entry name" value="JDOMAIN"/>
</dbReference>
<evidence type="ECO:0000313" key="4">
    <source>
        <dbReference type="Proteomes" id="UP000285301"/>
    </source>
</evidence>
<gene>
    <name evidence="3" type="ORF">B4U79_05399</name>
</gene>
<dbReference type="Pfam" id="PF00226">
    <property type="entry name" value="DnaJ"/>
    <property type="match status" value="1"/>
</dbReference>
<dbReference type="OrthoDB" id="436519at2759"/>